<evidence type="ECO:0000256" key="6">
    <source>
        <dbReference type="ARBA" id="ARBA00022763"/>
    </source>
</evidence>
<reference evidence="11 12" key="1">
    <citation type="journal article" date="2014" name="Appl. Environ. Microbiol.">
        <title>Comparative Genome Analysis of 'Candidatus Methanoplasma termitum' Indicates a New Mode of Energy Metabolism in the Seventh Order of Methanogens.</title>
        <authorList>
            <person name="Lang K."/>
            <person name="Schuldes J."/>
            <person name="Klingl A."/>
            <person name="Poehlein A."/>
            <person name="Daniel R."/>
            <person name="Brune A."/>
        </authorList>
    </citation>
    <scope>NUCLEOTIDE SEQUENCE [LARGE SCALE GENOMIC DNA]</scope>
    <source>
        <strain evidence="12">Mpt1</strain>
    </source>
</reference>
<evidence type="ECO:0000256" key="8">
    <source>
        <dbReference type="ARBA" id="ARBA00049348"/>
    </source>
</evidence>
<evidence type="ECO:0000259" key="10">
    <source>
        <dbReference type="Pfam" id="PF01035"/>
    </source>
</evidence>
<dbReference type="PANTHER" id="PTHR10815:SF13">
    <property type="entry name" value="METHYLATED-DNA--PROTEIN-CYSTEINE METHYLTRANSFERASE"/>
    <property type="match status" value="1"/>
</dbReference>
<evidence type="ECO:0000256" key="1">
    <source>
        <dbReference type="ARBA" id="ARBA00001286"/>
    </source>
</evidence>
<keyword evidence="5 9" id="KW-0808">Transferase</keyword>
<organism evidence="11 12">
    <name type="scientific">Candidatus Methanoplasma termitum</name>
    <dbReference type="NCBI Taxonomy" id="1577791"/>
    <lineage>
        <taxon>Archaea</taxon>
        <taxon>Methanobacteriati</taxon>
        <taxon>Thermoplasmatota</taxon>
        <taxon>Thermoplasmata</taxon>
        <taxon>Methanomassiliicoccales</taxon>
        <taxon>Methanomassiliicoccaceae</taxon>
        <taxon>Candidatus Methanoplasma</taxon>
    </lineage>
</organism>
<dbReference type="GO" id="GO:0032259">
    <property type="term" value="P:methylation"/>
    <property type="evidence" value="ECO:0007669"/>
    <property type="project" value="UniProtKB-KW"/>
</dbReference>
<evidence type="ECO:0000256" key="4">
    <source>
        <dbReference type="ARBA" id="ARBA00022603"/>
    </source>
</evidence>
<dbReference type="Pfam" id="PF01035">
    <property type="entry name" value="DNA_binding_1"/>
    <property type="match status" value="1"/>
</dbReference>
<dbReference type="FunFam" id="1.10.10.10:FF:000214">
    <property type="entry name" value="Methylated-DNA--protein-cysteine methyltransferase"/>
    <property type="match status" value="1"/>
</dbReference>
<dbReference type="CDD" id="cd06445">
    <property type="entry name" value="ATase"/>
    <property type="match status" value="1"/>
</dbReference>
<keyword evidence="3 9" id="KW-0963">Cytoplasm</keyword>
<dbReference type="EC" id="2.1.1.63" evidence="9"/>
<evidence type="ECO:0000256" key="9">
    <source>
        <dbReference type="HAMAP-Rule" id="MF_00772"/>
    </source>
</evidence>
<comment type="subcellular location">
    <subcellularLocation>
        <location evidence="9">Cytoplasm</location>
    </subcellularLocation>
</comment>
<comment type="function">
    <text evidence="9">Involved in the cellular defense against the biological effects of O6-methylguanine (O6-MeG) and O4-methylthymine (O4-MeT) in DNA. Repairs the methylated nucleobase in DNA by stoichiometrically transferring the methyl group to a cysteine residue in the enzyme. This is a suicide reaction: the enzyme is irreversibly inactivated.</text>
</comment>
<keyword evidence="6 9" id="KW-0227">DNA damage</keyword>
<evidence type="ECO:0000256" key="3">
    <source>
        <dbReference type="ARBA" id="ARBA00022490"/>
    </source>
</evidence>
<dbReference type="KEGG" id="mear:Mpt1_c04090"/>
<keyword evidence="7 9" id="KW-0234">DNA repair</keyword>
<dbReference type="PANTHER" id="PTHR10815">
    <property type="entry name" value="METHYLATED-DNA--PROTEIN-CYSTEINE METHYLTRANSFERASE"/>
    <property type="match status" value="1"/>
</dbReference>
<dbReference type="InterPro" id="IPR036631">
    <property type="entry name" value="MGMT_N_sf"/>
</dbReference>
<dbReference type="AlphaFoldDB" id="A0A0A7LBB4"/>
<dbReference type="InterPro" id="IPR014048">
    <property type="entry name" value="MethylDNA_cys_MeTrfase_DNA-bd"/>
</dbReference>
<comment type="catalytic activity">
    <reaction evidence="1 9">
        <text>a 4-O-methyl-thymidine in DNA + L-cysteinyl-[protein] = a thymidine in DNA + S-methyl-L-cysteinyl-[protein]</text>
        <dbReference type="Rhea" id="RHEA:53428"/>
        <dbReference type="Rhea" id="RHEA-COMP:10131"/>
        <dbReference type="Rhea" id="RHEA-COMP:10132"/>
        <dbReference type="Rhea" id="RHEA-COMP:13555"/>
        <dbReference type="Rhea" id="RHEA-COMP:13556"/>
        <dbReference type="ChEBI" id="CHEBI:29950"/>
        <dbReference type="ChEBI" id="CHEBI:82612"/>
        <dbReference type="ChEBI" id="CHEBI:137386"/>
        <dbReference type="ChEBI" id="CHEBI:137387"/>
        <dbReference type="EC" id="2.1.1.63"/>
    </reaction>
</comment>
<sequence>MNGGIQTYMTLIGMVSISDDGSGSIDGVYLPNSNLPFREQRECPALVEAARQIDEYLTGKRMTFKLPLKTEGTEFQKKVWNEIKNIPYGETASYSDIAKRIGNPNAYRAVGSACNANPIPLIIPCHRVVASKDIGGYGGGLTLKKKLMEIEGIRF</sequence>
<dbReference type="STRING" id="1577791.Mpt1_c04090"/>
<accession>A0A0A7LBB4</accession>
<dbReference type="SUPFAM" id="SSF53155">
    <property type="entry name" value="Methylated DNA-protein cysteine methyltransferase domain"/>
    <property type="match status" value="1"/>
</dbReference>
<comment type="miscellaneous">
    <text evidence="9">This enzyme catalyzes only one turnover and therefore is not strictly catalytic. According to one definition, an enzyme is a biocatalyst that acts repeatedly and over many reaction cycles.</text>
</comment>
<evidence type="ECO:0000256" key="2">
    <source>
        <dbReference type="ARBA" id="ARBA00008711"/>
    </source>
</evidence>
<dbReference type="GO" id="GO:0005737">
    <property type="term" value="C:cytoplasm"/>
    <property type="evidence" value="ECO:0007669"/>
    <property type="project" value="UniProtKB-SubCell"/>
</dbReference>
<dbReference type="EMBL" id="CP010070">
    <property type="protein sequence ID" value="AIZ56303.1"/>
    <property type="molecule type" value="Genomic_DNA"/>
</dbReference>
<dbReference type="RefSeq" id="WP_048111630.1">
    <property type="nucleotide sequence ID" value="NZ_CP010070.1"/>
</dbReference>
<dbReference type="InterPro" id="IPR036388">
    <property type="entry name" value="WH-like_DNA-bd_sf"/>
</dbReference>
<dbReference type="InterPro" id="IPR023546">
    <property type="entry name" value="MGMT"/>
</dbReference>
<dbReference type="NCBIfam" id="TIGR00589">
    <property type="entry name" value="ogt"/>
    <property type="match status" value="1"/>
</dbReference>
<dbReference type="OrthoDB" id="372118at2157"/>
<keyword evidence="4 9" id="KW-0489">Methyltransferase</keyword>
<dbReference type="GeneID" id="24818079"/>
<evidence type="ECO:0000256" key="5">
    <source>
        <dbReference type="ARBA" id="ARBA00022679"/>
    </source>
</evidence>
<dbReference type="GO" id="GO:0006307">
    <property type="term" value="P:DNA alkylation repair"/>
    <property type="evidence" value="ECO:0007669"/>
    <property type="project" value="UniProtKB-UniRule"/>
</dbReference>
<dbReference type="PROSITE" id="PS00374">
    <property type="entry name" value="MGMT"/>
    <property type="match status" value="1"/>
</dbReference>
<feature type="domain" description="Methylated-DNA-[protein]-cysteine S-methyltransferase DNA binding" evidence="10">
    <location>
        <begin position="74"/>
        <end position="153"/>
    </location>
</feature>
<comment type="catalytic activity">
    <reaction evidence="8 9">
        <text>a 6-O-methyl-2'-deoxyguanosine in DNA + L-cysteinyl-[protein] = S-methyl-L-cysteinyl-[protein] + a 2'-deoxyguanosine in DNA</text>
        <dbReference type="Rhea" id="RHEA:24000"/>
        <dbReference type="Rhea" id="RHEA-COMP:10131"/>
        <dbReference type="Rhea" id="RHEA-COMP:10132"/>
        <dbReference type="Rhea" id="RHEA-COMP:11367"/>
        <dbReference type="Rhea" id="RHEA-COMP:11368"/>
        <dbReference type="ChEBI" id="CHEBI:29950"/>
        <dbReference type="ChEBI" id="CHEBI:82612"/>
        <dbReference type="ChEBI" id="CHEBI:85445"/>
        <dbReference type="ChEBI" id="CHEBI:85448"/>
        <dbReference type="EC" id="2.1.1.63"/>
    </reaction>
</comment>
<dbReference type="Proteomes" id="UP000030787">
    <property type="component" value="Chromosome"/>
</dbReference>
<dbReference type="InterPro" id="IPR036217">
    <property type="entry name" value="MethylDNA_cys_MeTrfase_DNAb"/>
</dbReference>
<dbReference type="SUPFAM" id="SSF46767">
    <property type="entry name" value="Methylated DNA-protein cysteine methyltransferase, C-terminal domain"/>
    <property type="match status" value="1"/>
</dbReference>
<dbReference type="InterPro" id="IPR001497">
    <property type="entry name" value="MethylDNA_cys_MeTrfase_AS"/>
</dbReference>
<evidence type="ECO:0000256" key="7">
    <source>
        <dbReference type="ARBA" id="ARBA00023204"/>
    </source>
</evidence>
<evidence type="ECO:0000313" key="12">
    <source>
        <dbReference type="Proteomes" id="UP000030787"/>
    </source>
</evidence>
<name>A0A0A7LBB4_9ARCH</name>
<keyword evidence="12" id="KW-1185">Reference proteome</keyword>
<feature type="active site" description="Nucleophile; methyl group acceptor" evidence="9">
    <location>
        <position position="125"/>
    </location>
</feature>
<dbReference type="Gene3D" id="1.10.10.10">
    <property type="entry name" value="Winged helix-like DNA-binding domain superfamily/Winged helix DNA-binding domain"/>
    <property type="match status" value="1"/>
</dbReference>
<dbReference type="HOGENOM" id="CLU_000445_52_2_2"/>
<dbReference type="Gene3D" id="3.30.160.70">
    <property type="entry name" value="Methylated DNA-protein cysteine methyltransferase domain"/>
    <property type="match status" value="1"/>
</dbReference>
<dbReference type="HAMAP" id="MF_00772">
    <property type="entry name" value="OGT"/>
    <property type="match status" value="1"/>
</dbReference>
<comment type="similarity">
    <text evidence="2 9">Belongs to the MGMT family.</text>
</comment>
<gene>
    <name evidence="9 11" type="primary">ogt</name>
    <name evidence="11" type="ORF">Mpt1_c04090</name>
</gene>
<dbReference type="GO" id="GO:0003908">
    <property type="term" value="F:methylated-DNA-[protein]-cysteine S-methyltransferase activity"/>
    <property type="evidence" value="ECO:0007669"/>
    <property type="project" value="UniProtKB-UniRule"/>
</dbReference>
<evidence type="ECO:0000313" key="11">
    <source>
        <dbReference type="EMBL" id="AIZ56303.1"/>
    </source>
</evidence>
<protein>
    <recommendedName>
        <fullName evidence="9">Methylated-DNA--protein-cysteine methyltransferase</fullName>
        <ecNumber evidence="9">2.1.1.63</ecNumber>
    </recommendedName>
    <alternativeName>
        <fullName evidence="9">6-O-methylguanine-DNA methyltransferase</fullName>
        <shortName evidence="9">MGMT</shortName>
    </alternativeName>
    <alternativeName>
        <fullName evidence="9">O-6-methylguanine-DNA-alkyltransferase</fullName>
    </alternativeName>
</protein>
<proteinExistence type="inferred from homology"/>